<accession>A0ABP6REI2</accession>
<protein>
    <submittedName>
        <fullName evidence="2">Uncharacterized protein</fullName>
    </submittedName>
</protein>
<proteinExistence type="predicted"/>
<evidence type="ECO:0000313" key="3">
    <source>
        <dbReference type="Proteomes" id="UP001501736"/>
    </source>
</evidence>
<reference evidence="3" key="1">
    <citation type="journal article" date="2019" name="Int. J. Syst. Evol. Microbiol.">
        <title>The Global Catalogue of Microorganisms (GCM) 10K type strain sequencing project: providing services to taxonomists for standard genome sequencing and annotation.</title>
        <authorList>
            <consortium name="The Broad Institute Genomics Platform"/>
            <consortium name="The Broad Institute Genome Sequencing Center for Infectious Disease"/>
            <person name="Wu L."/>
            <person name="Ma J."/>
        </authorList>
    </citation>
    <scope>NUCLEOTIDE SEQUENCE [LARGE SCALE GENOMIC DNA]</scope>
    <source>
        <strain evidence="3">JCM 11483</strain>
    </source>
</reference>
<keyword evidence="1" id="KW-0472">Membrane</keyword>
<evidence type="ECO:0000313" key="2">
    <source>
        <dbReference type="EMBL" id="GAA3286270.1"/>
    </source>
</evidence>
<keyword evidence="3" id="KW-1185">Reference proteome</keyword>
<evidence type="ECO:0000256" key="1">
    <source>
        <dbReference type="SAM" id="Phobius"/>
    </source>
</evidence>
<keyword evidence="1" id="KW-1133">Transmembrane helix</keyword>
<organism evidence="2 3">
    <name type="scientific">Nesterenkonia halobia</name>
    <dbReference type="NCBI Taxonomy" id="37922"/>
    <lineage>
        <taxon>Bacteria</taxon>
        <taxon>Bacillati</taxon>
        <taxon>Actinomycetota</taxon>
        <taxon>Actinomycetes</taxon>
        <taxon>Micrococcales</taxon>
        <taxon>Micrococcaceae</taxon>
        <taxon>Nesterenkonia</taxon>
    </lineage>
</organism>
<dbReference type="EMBL" id="BAAAYG010000007">
    <property type="protein sequence ID" value="GAA3286270.1"/>
    <property type="molecule type" value="Genomic_DNA"/>
</dbReference>
<feature type="transmembrane region" description="Helical" evidence="1">
    <location>
        <begin position="27"/>
        <end position="46"/>
    </location>
</feature>
<dbReference type="RefSeq" id="WP_344721005.1">
    <property type="nucleotide sequence ID" value="NZ_BAAAYG010000007.1"/>
</dbReference>
<keyword evidence="1" id="KW-0812">Transmembrane</keyword>
<sequence length="61" mass="6709">MLNTPIAALLAEASEEHGGELFMPAPWFGIIMFALLISMLLITVSFSSKGRQLPAKEHEDH</sequence>
<name>A0ABP6REI2_9MICC</name>
<dbReference type="Proteomes" id="UP001501736">
    <property type="component" value="Unassembled WGS sequence"/>
</dbReference>
<gene>
    <name evidence="2" type="ORF">GCM10020260_20760</name>
</gene>
<comment type="caution">
    <text evidence="2">The sequence shown here is derived from an EMBL/GenBank/DDBJ whole genome shotgun (WGS) entry which is preliminary data.</text>
</comment>